<organism evidence="1 2">
    <name type="scientific">Ferrimonas lipolytica</name>
    <dbReference type="NCBI Taxonomy" id="2724191"/>
    <lineage>
        <taxon>Bacteria</taxon>
        <taxon>Pseudomonadati</taxon>
        <taxon>Pseudomonadota</taxon>
        <taxon>Gammaproteobacteria</taxon>
        <taxon>Alteromonadales</taxon>
        <taxon>Ferrimonadaceae</taxon>
        <taxon>Ferrimonas</taxon>
    </lineage>
</organism>
<evidence type="ECO:0000313" key="1">
    <source>
        <dbReference type="EMBL" id="QIZ77651.1"/>
    </source>
</evidence>
<dbReference type="KEGG" id="fes:HER31_12555"/>
<dbReference type="PROSITE" id="PS51257">
    <property type="entry name" value="PROKAR_LIPOPROTEIN"/>
    <property type="match status" value="1"/>
</dbReference>
<dbReference type="AlphaFoldDB" id="A0A6H1UEZ3"/>
<name>A0A6H1UEZ3_9GAMM</name>
<sequence length="104" mass="11393">MQHVKSITMGIATALLLVGCGKLEGGIEAANQTEEYRRIESDMAVVMLQMMGDAFSGELDQQVCEKLVGLQDELVDLYQQHEGTGSWVKTLQGDIEDTEQDCGL</sequence>
<gene>
    <name evidence="1" type="ORF">HER31_12555</name>
</gene>
<keyword evidence="2" id="KW-1185">Reference proteome</keyword>
<dbReference type="RefSeq" id="WP_168660910.1">
    <property type="nucleotide sequence ID" value="NZ_CP051180.1"/>
</dbReference>
<evidence type="ECO:0008006" key="3">
    <source>
        <dbReference type="Google" id="ProtNLM"/>
    </source>
</evidence>
<protein>
    <recommendedName>
        <fullName evidence="3">Lipoprotein</fullName>
    </recommendedName>
</protein>
<dbReference type="Proteomes" id="UP000501602">
    <property type="component" value="Chromosome"/>
</dbReference>
<evidence type="ECO:0000313" key="2">
    <source>
        <dbReference type="Proteomes" id="UP000501602"/>
    </source>
</evidence>
<proteinExistence type="predicted"/>
<dbReference type="EMBL" id="CP051180">
    <property type="protein sequence ID" value="QIZ77651.1"/>
    <property type="molecule type" value="Genomic_DNA"/>
</dbReference>
<reference evidence="1 2" key="1">
    <citation type="submission" date="2020-04" db="EMBL/GenBank/DDBJ databases">
        <title>Ferrimonas sp. S7 isolated from sea water.</title>
        <authorList>
            <person name="Bae S.S."/>
            <person name="Baek K."/>
        </authorList>
    </citation>
    <scope>NUCLEOTIDE SEQUENCE [LARGE SCALE GENOMIC DNA]</scope>
    <source>
        <strain evidence="1 2">S7</strain>
    </source>
</reference>
<accession>A0A6H1UEZ3</accession>